<protein>
    <submittedName>
        <fullName evidence="2">XRE family transcriptional regulator</fullName>
    </submittedName>
</protein>
<dbReference type="InterPro" id="IPR010982">
    <property type="entry name" value="Lambda_DNA-bd_dom_sf"/>
</dbReference>
<evidence type="ECO:0000313" key="3">
    <source>
        <dbReference type="Proteomes" id="UP000282674"/>
    </source>
</evidence>
<feature type="domain" description="HTH cro/C1-type" evidence="1">
    <location>
        <begin position="15"/>
        <end position="69"/>
    </location>
</feature>
<sequence length="291" mass="32431">MTSPFVRRRRLATELRALREEHGVTAEELAGRLHKSRTMLSKLENAHSRPNLAEIMKILDLLGVTGERWHEIVTIARDAAERGWWDSFGDAMGSRQRLYADIESGATTIRGYNQFGFPGLLQTPEFMRALIRLDHADGPLGYQPARMIQARLKRQEVALRQGGPALEIVLDEFVIRRLAVPAEVMSAQLHHLVGVVSAEPRLSVRILPVDARIEGGFLARSSFTIYTFPDPRDPAMAVADTVNADLVHTDPADVGRYDVMYARLRKASLSPVRSLTLMEEGATRLTELAGS</sequence>
<dbReference type="Pfam" id="PF19054">
    <property type="entry name" value="DUF5753"/>
    <property type="match status" value="1"/>
</dbReference>
<accession>A0A3M2LUN2</accession>
<dbReference type="InterPro" id="IPR043917">
    <property type="entry name" value="DUF5753"/>
</dbReference>
<proteinExistence type="predicted"/>
<dbReference type="GO" id="GO:0003677">
    <property type="term" value="F:DNA binding"/>
    <property type="evidence" value="ECO:0007669"/>
    <property type="project" value="InterPro"/>
</dbReference>
<dbReference type="InterPro" id="IPR001387">
    <property type="entry name" value="Cro/C1-type_HTH"/>
</dbReference>
<dbReference type="EMBL" id="RFFG01000046">
    <property type="protein sequence ID" value="RMI41097.1"/>
    <property type="molecule type" value="Genomic_DNA"/>
</dbReference>
<name>A0A3M2LUN2_9ACTN</name>
<dbReference type="Proteomes" id="UP000282674">
    <property type="component" value="Unassembled WGS sequence"/>
</dbReference>
<reference evidence="2 3" key="1">
    <citation type="submission" date="2018-10" db="EMBL/GenBank/DDBJ databases">
        <title>Isolation from soil.</title>
        <authorList>
            <person name="Hu J."/>
        </authorList>
    </citation>
    <scope>NUCLEOTIDE SEQUENCE [LARGE SCALE GENOMIC DNA]</scope>
    <source>
        <strain evidence="2 3">NEAU-Ht49</strain>
    </source>
</reference>
<dbReference type="SMART" id="SM00530">
    <property type="entry name" value="HTH_XRE"/>
    <property type="match status" value="1"/>
</dbReference>
<gene>
    <name evidence="2" type="ORF">EBO15_24320</name>
</gene>
<comment type="caution">
    <text evidence="2">The sequence shown here is derived from an EMBL/GenBank/DDBJ whole genome shotgun (WGS) entry which is preliminary data.</text>
</comment>
<dbReference type="AlphaFoldDB" id="A0A3M2LUN2"/>
<dbReference type="Pfam" id="PF01381">
    <property type="entry name" value="HTH_3"/>
    <property type="match status" value="1"/>
</dbReference>
<dbReference type="RefSeq" id="WP_122196748.1">
    <property type="nucleotide sequence ID" value="NZ_JBHSKC010000004.1"/>
</dbReference>
<evidence type="ECO:0000259" key="1">
    <source>
        <dbReference type="PROSITE" id="PS50943"/>
    </source>
</evidence>
<dbReference type="Gene3D" id="1.10.260.40">
    <property type="entry name" value="lambda repressor-like DNA-binding domains"/>
    <property type="match status" value="1"/>
</dbReference>
<keyword evidence="3" id="KW-1185">Reference proteome</keyword>
<dbReference type="OrthoDB" id="5177725at2"/>
<organism evidence="2 3">
    <name type="scientific">Actinomadura harenae</name>
    <dbReference type="NCBI Taxonomy" id="2483351"/>
    <lineage>
        <taxon>Bacteria</taxon>
        <taxon>Bacillati</taxon>
        <taxon>Actinomycetota</taxon>
        <taxon>Actinomycetes</taxon>
        <taxon>Streptosporangiales</taxon>
        <taxon>Thermomonosporaceae</taxon>
        <taxon>Actinomadura</taxon>
    </lineage>
</organism>
<dbReference type="CDD" id="cd00093">
    <property type="entry name" value="HTH_XRE"/>
    <property type="match status" value="1"/>
</dbReference>
<evidence type="ECO:0000313" key="2">
    <source>
        <dbReference type="EMBL" id="RMI41097.1"/>
    </source>
</evidence>
<dbReference type="SUPFAM" id="SSF47413">
    <property type="entry name" value="lambda repressor-like DNA-binding domains"/>
    <property type="match status" value="1"/>
</dbReference>
<dbReference type="PROSITE" id="PS50943">
    <property type="entry name" value="HTH_CROC1"/>
    <property type="match status" value="1"/>
</dbReference>